<name>A0A445JS62_GLYSO</name>
<evidence type="ECO:0000313" key="3">
    <source>
        <dbReference type="Proteomes" id="UP000289340"/>
    </source>
</evidence>
<proteinExistence type="predicted"/>
<dbReference type="GO" id="GO:0005524">
    <property type="term" value="F:ATP binding"/>
    <property type="evidence" value="ECO:0007669"/>
    <property type="project" value="InterPro"/>
</dbReference>
<dbReference type="PANTHER" id="PTHR24222:SF76">
    <property type="entry name" value="MYCOBACTIN IMPORT ATP-BINDING_PERMEASE PROTEIN IRTB"/>
    <property type="match status" value="1"/>
</dbReference>
<keyword evidence="3" id="KW-1185">Reference proteome</keyword>
<dbReference type="InterPro" id="IPR039421">
    <property type="entry name" value="Type_1_exporter"/>
</dbReference>
<reference evidence="2 3" key="1">
    <citation type="submission" date="2018-09" db="EMBL/GenBank/DDBJ databases">
        <title>A high-quality reference genome of wild soybean provides a powerful tool to mine soybean genomes.</title>
        <authorList>
            <person name="Xie M."/>
            <person name="Chung C.Y.L."/>
            <person name="Li M.-W."/>
            <person name="Wong F.-L."/>
            <person name="Chan T.-F."/>
            <person name="Lam H.-M."/>
        </authorList>
    </citation>
    <scope>NUCLEOTIDE SEQUENCE [LARGE SCALE GENOMIC DNA]</scope>
    <source>
        <strain evidence="3">cv. W05</strain>
        <tissue evidence="2">Hypocotyl of etiolated seedlings</tissue>
    </source>
</reference>
<dbReference type="InterPro" id="IPR003439">
    <property type="entry name" value="ABC_transporter-like_ATP-bd"/>
</dbReference>
<gene>
    <name evidence="2" type="ORF">D0Y65_016859</name>
</gene>
<dbReference type="SUPFAM" id="SSF52540">
    <property type="entry name" value="P-loop containing nucleoside triphosphate hydrolases"/>
    <property type="match status" value="1"/>
</dbReference>
<evidence type="ECO:0000313" key="2">
    <source>
        <dbReference type="EMBL" id="RZC01319.1"/>
    </source>
</evidence>
<dbReference type="InterPro" id="IPR027417">
    <property type="entry name" value="P-loop_NTPase"/>
</dbReference>
<accession>A0A445JS62</accession>
<dbReference type="Pfam" id="PF00005">
    <property type="entry name" value="ABC_tran"/>
    <property type="match status" value="1"/>
</dbReference>
<dbReference type="Gene3D" id="3.40.50.300">
    <property type="entry name" value="P-loop containing nucleotide triphosphate hydrolases"/>
    <property type="match status" value="2"/>
</dbReference>
<feature type="non-terminal residue" evidence="2">
    <location>
        <position position="1"/>
    </location>
</feature>
<sequence length="203" mass="22181">TSMAATAIPAVQDIIKRRPLIGNDRTEGGSTVALVGPSGSGKSTVIWLTQRFYDPDHGKVMMSGIDLREIDVKWLRRQIALVGQEPALFAGSIRENIAFGDPNASWTEIEEAAKEAYIHKFISGLPQGYETQHIQEALQKVTKEATTIIVAHRLSTIREADKIAVMRDGEVVEYGSHDKLMASGQNGLYASLVRAETEANAFS</sequence>
<dbReference type="GO" id="GO:0005886">
    <property type="term" value="C:plasma membrane"/>
    <property type="evidence" value="ECO:0007669"/>
    <property type="project" value="TreeGrafter"/>
</dbReference>
<evidence type="ECO:0000259" key="1">
    <source>
        <dbReference type="PROSITE" id="PS50893"/>
    </source>
</evidence>
<protein>
    <submittedName>
        <fullName evidence="2">ABC transporter B family member 1</fullName>
    </submittedName>
</protein>
<dbReference type="GO" id="GO:0042626">
    <property type="term" value="F:ATPase-coupled transmembrane transporter activity"/>
    <property type="evidence" value="ECO:0007669"/>
    <property type="project" value="TreeGrafter"/>
</dbReference>
<feature type="domain" description="ABC transporter" evidence="1">
    <location>
        <begin position="3"/>
        <end position="193"/>
    </location>
</feature>
<comment type="caution">
    <text evidence="2">The sequence shown here is derived from an EMBL/GenBank/DDBJ whole genome shotgun (WGS) entry which is preliminary data.</text>
</comment>
<dbReference type="GO" id="GO:0016887">
    <property type="term" value="F:ATP hydrolysis activity"/>
    <property type="evidence" value="ECO:0007669"/>
    <property type="project" value="InterPro"/>
</dbReference>
<organism evidence="2 3">
    <name type="scientific">Glycine soja</name>
    <name type="common">Wild soybean</name>
    <dbReference type="NCBI Taxonomy" id="3848"/>
    <lineage>
        <taxon>Eukaryota</taxon>
        <taxon>Viridiplantae</taxon>
        <taxon>Streptophyta</taxon>
        <taxon>Embryophyta</taxon>
        <taxon>Tracheophyta</taxon>
        <taxon>Spermatophyta</taxon>
        <taxon>Magnoliopsida</taxon>
        <taxon>eudicotyledons</taxon>
        <taxon>Gunneridae</taxon>
        <taxon>Pentapetalae</taxon>
        <taxon>rosids</taxon>
        <taxon>fabids</taxon>
        <taxon>Fabales</taxon>
        <taxon>Fabaceae</taxon>
        <taxon>Papilionoideae</taxon>
        <taxon>50 kb inversion clade</taxon>
        <taxon>NPAAA clade</taxon>
        <taxon>indigoferoid/millettioid clade</taxon>
        <taxon>Phaseoleae</taxon>
        <taxon>Glycine</taxon>
        <taxon>Glycine subgen. Soja</taxon>
    </lineage>
</organism>
<dbReference type="PROSITE" id="PS50893">
    <property type="entry name" value="ABC_TRANSPORTER_2"/>
    <property type="match status" value="1"/>
</dbReference>
<dbReference type="Proteomes" id="UP000289340">
    <property type="component" value="Chromosome 7"/>
</dbReference>
<dbReference type="PANTHER" id="PTHR24222">
    <property type="entry name" value="ABC TRANSPORTER B FAMILY"/>
    <property type="match status" value="1"/>
</dbReference>
<dbReference type="EMBL" id="QZWG01000007">
    <property type="protein sequence ID" value="RZC01319.1"/>
    <property type="molecule type" value="Genomic_DNA"/>
</dbReference>
<dbReference type="AlphaFoldDB" id="A0A445JS62"/>